<reference evidence="2 3" key="1">
    <citation type="submission" date="2019-08" db="EMBL/GenBank/DDBJ databases">
        <title>Whole genome of Aphis craccivora.</title>
        <authorList>
            <person name="Voronova N.V."/>
            <person name="Shulinski R.S."/>
            <person name="Bandarenka Y.V."/>
            <person name="Zhorov D.G."/>
            <person name="Warner D."/>
        </authorList>
    </citation>
    <scope>NUCLEOTIDE SEQUENCE [LARGE SCALE GENOMIC DNA]</scope>
    <source>
        <strain evidence="2">180601</strain>
        <tissue evidence="2">Whole Body</tissue>
    </source>
</reference>
<sequence length="194" mass="22359">QTSNIKDNEPTDNTLGTITFNYEINSNESYASHTESKMNKSEVKSWTKQATKLLIENRADLDKEFNGNKKNFKIWEKISEKLKENGIAMTGPNCNTKFRNLMATFKDNLHRANKSGESAINWEYYDVMKQYFGKKDSVAPKQNTLIESSLMPGKKDSVAPKKNTLLQILLEKMKEDRKSRDAFQINFINANILY</sequence>
<dbReference type="AlphaFoldDB" id="A0A6G0VR53"/>
<comment type="caution">
    <text evidence="2">The sequence shown here is derived from an EMBL/GenBank/DDBJ whole genome shotgun (WGS) entry which is preliminary data.</text>
</comment>
<dbReference type="Pfam" id="PF13837">
    <property type="entry name" value="Myb_DNA-bind_4"/>
    <property type="match status" value="1"/>
</dbReference>
<evidence type="ECO:0000259" key="1">
    <source>
        <dbReference type="Pfam" id="PF13837"/>
    </source>
</evidence>
<dbReference type="OrthoDB" id="6578264at2759"/>
<dbReference type="Proteomes" id="UP000478052">
    <property type="component" value="Unassembled WGS sequence"/>
</dbReference>
<gene>
    <name evidence="2" type="ORF">FWK35_00024787</name>
</gene>
<feature type="domain" description="Myb/SANT-like DNA-binding" evidence="1">
    <location>
        <begin position="45"/>
        <end position="130"/>
    </location>
</feature>
<keyword evidence="3" id="KW-1185">Reference proteome</keyword>
<evidence type="ECO:0000313" key="3">
    <source>
        <dbReference type="Proteomes" id="UP000478052"/>
    </source>
</evidence>
<evidence type="ECO:0000313" key="2">
    <source>
        <dbReference type="EMBL" id="KAF0706205.1"/>
    </source>
</evidence>
<feature type="non-terminal residue" evidence="2">
    <location>
        <position position="1"/>
    </location>
</feature>
<dbReference type="PANTHER" id="PTHR47595">
    <property type="entry name" value="HEAT SHOCK 70 KDA PROTEIN 14"/>
    <property type="match status" value="1"/>
</dbReference>
<name>A0A6G0VR53_APHCR</name>
<protein>
    <submittedName>
        <fullName evidence="2">Trihelix transcription factor GT-1</fullName>
    </submittedName>
</protein>
<organism evidence="2 3">
    <name type="scientific">Aphis craccivora</name>
    <name type="common">Cowpea aphid</name>
    <dbReference type="NCBI Taxonomy" id="307492"/>
    <lineage>
        <taxon>Eukaryota</taxon>
        <taxon>Metazoa</taxon>
        <taxon>Ecdysozoa</taxon>
        <taxon>Arthropoda</taxon>
        <taxon>Hexapoda</taxon>
        <taxon>Insecta</taxon>
        <taxon>Pterygota</taxon>
        <taxon>Neoptera</taxon>
        <taxon>Paraneoptera</taxon>
        <taxon>Hemiptera</taxon>
        <taxon>Sternorrhyncha</taxon>
        <taxon>Aphidomorpha</taxon>
        <taxon>Aphidoidea</taxon>
        <taxon>Aphididae</taxon>
        <taxon>Aphidini</taxon>
        <taxon>Aphis</taxon>
        <taxon>Aphis</taxon>
    </lineage>
</organism>
<accession>A0A6G0VR53</accession>
<feature type="non-terminal residue" evidence="2">
    <location>
        <position position="194"/>
    </location>
</feature>
<dbReference type="InterPro" id="IPR044822">
    <property type="entry name" value="Myb_DNA-bind_4"/>
</dbReference>
<dbReference type="Gene3D" id="1.10.10.60">
    <property type="entry name" value="Homeodomain-like"/>
    <property type="match status" value="1"/>
</dbReference>
<dbReference type="EMBL" id="VUJU01012989">
    <property type="protein sequence ID" value="KAF0706205.1"/>
    <property type="molecule type" value="Genomic_DNA"/>
</dbReference>
<dbReference type="PANTHER" id="PTHR47595:SF1">
    <property type="entry name" value="MYB_SANT-LIKE DNA-BINDING DOMAIN-CONTAINING PROTEIN"/>
    <property type="match status" value="1"/>
</dbReference>
<proteinExistence type="predicted"/>